<dbReference type="OrthoDB" id="432863at2759"/>
<dbReference type="Proteomes" id="UP000654075">
    <property type="component" value="Unassembled WGS sequence"/>
</dbReference>
<comment type="caution">
    <text evidence="1">The sequence shown here is derived from an EMBL/GenBank/DDBJ whole genome shotgun (WGS) entry which is preliminary data.</text>
</comment>
<feature type="non-terminal residue" evidence="1">
    <location>
        <position position="1"/>
    </location>
</feature>
<keyword evidence="2" id="KW-1185">Reference proteome</keyword>
<protein>
    <submittedName>
        <fullName evidence="1">Uncharacterized protein</fullName>
    </submittedName>
</protein>
<evidence type="ECO:0000313" key="1">
    <source>
        <dbReference type="EMBL" id="CAE8630173.1"/>
    </source>
</evidence>
<name>A0A813GXZ5_POLGL</name>
<evidence type="ECO:0000313" key="2">
    <source>
        <dbReference type="Proteomes" id="UP000654075"/>
    </source>
</evidence>
<organism evidence="1 2">
    <name type="scientific">Polarella glacialis</name>
    <name type="common">Dinoflagellate</name>
    <dbReference type="NCBI Taxonomy" id="89957"/>
    <lineage>
        <taxon>Eukaryota</taxon>
        <taxon>Sar</taxon>
        <taxon>Alveolata</taxon>
        <taxon>Dinophyceae</taxon>
        <taxon>Suessiales</taxon>
        <taxon>Suessiaceae</taxon>
        <taxon>Polarella</taxon>
    </lineage>
</organism>
<gene>
    <name evidence="1" type="ORF">PGLA1383_LOCUS46567</name>
</gene>
<dbReference type="AlphaFoldDB" id="A0A813GXZ5"/>
<dbReference type="EMBL" id="CAJNNV010029808">
    <property type="protein sequence ID" value="CAE8630173.1"/>
    <property type="molecule type" value="Genomic_DNA"/>
</dbReference>
<sequence>AVAPRRSPSIDQNDLSQPAALEAQQSSEYQPLEFDGFLDHEMLLESIYLAQGIDLRAQQERATQIMSEVGLRALDLGVRNVDEEGRELMNQCFYLSISRSYLGHLAEYEEVQKAALLLKRTVETCVLATHPDWASDDHRLGENAMAFADFLPVAMGATDPPNLVSRLAVVIVDSTQGSAEVYLGPFYAKTESDVERPREELEKNLVLLCYTPGHYKALVSDDSACSKPAWTYAELKCLLDERGVFCIETSDFD</sequence>
<accession>A0A813GXZ5</accession>
<proteinExistence type="predicted"/>
<reference evidence="1" key="1">
    <citation type="submission" date="2021-02" db="EMBL/GenBank/DDBJ databases">
        <authorList>
            <person name="Dougan E. K."/>
            <person name="Rhodes N."/>
            <person name="Thang M."/>
            <person name="Chan C."/>
        </authorList>
    </citation>
    <scope>NUCLEOTIDE SEQUENCE</scope>
</reference>